<protein>
    <recommendedName>
        <fullName evidence="3">Ig-like domain-containing protein</fullName>
    </recommendedName>
</protein>
<dbReference type="PANTHER" id="PTHR21261">
    <property type="entry name" value="BEAT PROTEIN"/>
    <property type="match status" value="1"/>
</dbReference>
<comment type="caution">
    <text evidence="1">The sequence shown here is derived from an EMBL/GenBank/DDBJ whole genome shotgun (WGS) entry which is preliminary data.</text>
</comment>
<proteinExistence type="predicted"/>
<dbReference type="AlphaFoldDB" id="A0AAW0X3Q2"/>
<keyword evidence="2" id="KW-1185">Reference proteome</keyword>
<organism evidence="1 2">
    <name type="scientific">Cherax quadricarinatus</name>
    <name type="common">Australian red claw crayfish</name>
    <dbReference type="NCBI Taxonomy" id="27406"/>
    <lineage>
        <taxon>Eukaryota</taxon>
        <taxon>Metazoa</taxon>
        <taxon>Ecdysozoa</taxon>
        <taxon>Arthropoda</taxon>
        <taxon>Crustacea</taxon>
        <taxon>Multicrustacea</taxon>
        <taxon>Malacostraca</taxon>
        <taxon>Eumalacostraca</taxon>
        <taxon>Eucarida</taxon>
        <taxon>Decapoda</taxon>
        <taxon>Pleocyemata</taxon>
        <taxon>Astacidea</taxon>
        <taxon>Parastacoidea</taxon>
        <taxon>Parastacidae</taxon>
        <taxon>Cherax</taxon>
    </lineage>
</organism>
<feature type="non-terminal residue" evidence="1">
    <location>
        <position position="1"/>
    </location>
</feature>
<dbReference type="PANTHER" id="PTHR21261:SF15">
    <property type="entry name" value="BEATEN PATH IIIA, ISOFORM D-RELATED"/>
    <property type="match status" value="1"/>
</dbReference>
<gene>
    <name evidence="1" type="ORF">OTU49_003493</name>
</gene>
<evidence type="ECO:0000313" key="1">
    <source>
        <dbReference type="EMBL" id="KAK8739125.1"/>
    </source>
</evidence>
<dbReference type="Proteomes" id="UP001445076">
    <property type="component" value="Unassembled WGS sequence"/>
</dbReference>
<name>A0AAW0X3Q2_CHEQU</name>
<accession>A0AAW0X3Q2</accession>
<evidence type="ECO:0008006" key="3">
    <source>
        <dbReference type="Google" id="ProtNLM"/>
    </source>
</evidence>
<feature type="non-terminal residue" evidence="1">
    <location>
        <position position="141"/>
    </location>
</feature>
<dbReference type="EMBL" id="JARKIK010000037">
    <property type="protein sequence ID" value="KAK8739125.1"/>
    <property type="molecule type" value="Genomic_DNA"/>
</dbReference>
<sequence length="141" mass="16069">TTTSGEYLCEVIGEHPKFRKVVRKAHLHVFSESLHRPVISGVQETYRPLDVVSLNCTSANTQYLPSLSWLLNDRPAPPSYVVKYQDKRTVGLRFLARPDLFQEGVIRVTCATTLGSHHKRDTQVTLPNTDYLSAQEYYYNA</sequence>
<reference evidence="1 2" key="1">
    <citation type="journal article" date="2024" name="BMC Genomics">
        <title>Genome assembly of redclaw crayfish (Cherax quadricarinatus) provides insights into its immune adaptation and hypoxia tolerance.</title>
        <authorList>
            <person name="Liu Z."/>
            <person name="Zheng J."/>
            <person name="Li H."/>
            <person name="Fang K."/>
            <person name="Wang S."/>
            <person name="He J."/>
            <person name="Zhou D."/>
            <person name="Weng S."/>
            <person name="Chi M."/>
            <person name="Gu Z."/>
            <person name="He J."/>
            <person name="Li F."/>
            <person name="Wang M."/>
        </authorList>
    </citation>
    <scope>NUCLEOTIDE SEQUENCE [LARGE SCALE GENOMIC DNA]</scope>
    <source>
        <strain evidence="1">ZL_2023a</strain>
    </source>
</reference>
<evidence type="ECO:0000313" key="2">
    <source>
        <dbReference type="Proteomes" id="UP001445076"/>
    </source>
</evidence>